<evidence type="ECO:0008006" key="3">
    <source>
        <dbReference type="Google" id="ProtNLM"/>
    </source>
</evidence>
<dbReference type="GeneID" id="20322595"/>
<gene>
    <name evidence="1" type="ORF">T265_08416</name>
</gene>
<organism evidence="1 2">
    <name type="scientific">Opisthorchis viverrini</name>
    <name type="common">Southeast Asian liver fluke</name>
    <dbReference type="NCBI Taxonomy" id="6198"/>
    <lineage>
        <taxon>Eukaryota</taxon>
        <taxon>Metazoa</taxon>
        <taxon>Spiralia</taxon>
        <taxon>Lophotrochozoa</taxon>
        <taxon>Platyhelminthes</taxon>
        <taxon>Trematoda</taxon>
        <taxon>Digenea</taxon>
        <taxon>Opisthorchiida</taxon>
        <taxon>Opisthorchiata</taxon>
        <taxon>Opisthorchiidae</taxon>
        <taxon>Opisthorchis</taxon>
    </lineage>
</organism>
<evidence type="ECO:0000313" key="2">
    <source>
        <dbReference type="Proteomes" id="UP000054324"/>
    </source>
</evidence>
<dbReference type="CTD" id="20322595"/>
<dbReference type="InterPro" id="IPR043502">
    <property type="entry name" value="DNA/RNA_pol_sf"/>
</dbReference>
<evidence type="ECO:0000313" key="1">
    <source>
        <dbReference type="EMBL" id="KER23763.1"/>
    </source>
</evidence>
<name>A0A074Z9H7_OPIVI</name>
<dbReference type="AlphaFoldDB" id="A0A074Z9H7"/>
<dbReference type="KEGG" id="ovi:T265_08416"/>
<dbReference type="EMBL" id="KL596836">
    <property type="protein sequence ID" value="KER23763.1"/>
    <property type="molecule type" value="Genomic_DNA"/>
</dbReference>
<dbReference type="Proteomes" id="UP000054324">
    <property type="component" value="Unassembled WGS sequence"/>
</dbReference>
<keyword evidence="2" id="KW-1185">Reference proteome</keyword>
<dbReference type="OrthoDB" id="6273764at2759"/>
<accession>A0A074Z9H7</accession>
<dbReference type="SUPFAM" id="SSF56672">
    <property type="entry name" value="DNA/RNA polymerases"/>
    <property type="match status" value="1"/>
</dbReference>
<reference evidence="1 2" key="1">
    <citation type="submission" date="2013-11" db="EMBL/GenBank/DDBJ databases">
        <title>Opisthorchis viverrini - life in the bile duct.</title>
        <authorList>
            <person name="Young N.D."/>
            <person name="Nagarajan N."/>
            <person name="Lin S.J."/>
            <person name="Korhonen P.K."/>
            <person name="Jex A.R."/>
            <person name="Hall R.S."/>
            <person name="Safavi-Hemami H."/>
            <person name="Kaewkong W."/>
            <person name="Bertrand D."/>
            <person name="Gao S."/>
            <person name="Seet Q."/>
            <person name="Wongkham S."/>
            <person name="Teh B.T."/>
            <person name="Wongkham C."/>
            <person name="Intapan P.M."/>
            <person name="Maleewong W."/>
            <person name="Yang X."/>
            <person name="Hu M."/>
            <person name="Wang Z."/>
            <person name="Hofmann A."/>
            <person name="Sternberg P.W."/>
            <person name="Tan P."/>
            <person name="Wang J."/>
            <person name="Gasser R.B."/>
        </authorList>
    </citation>
    <scope>NUCLEOTIDE SEQUENCE [LARGE SCALE GENOMIC DNA]</scope>
</reference>
<protein>
    <recommendedName>
        <fullName evidence="3">Reverse transcriptase/retrotransposon-derived protein RNase H-like domain-containing protein</fullName>
    </recommendedName>
</protein>
<proteinExistence type="predicted"/>
<dbReference type="RefSeq" id="XP_009172479.1">
    <property type="nucleotide sequence ID" value="XM_009174215.1"/>
</dbReference>
<sequence length="116" mass="12945">MHAMEAPGDSDSPKAGVHDNFCGWKTETKVISQSPDFNRTAAPLYDFLGRNRKFEWTRGREASERVKARKLDQQLTLKLPRIGGMFIVAEGASDRGIGAVLKHRNGVIEYASRVID</sequence>